<dbReference type="SUPFAM" id="SSF75169">
    <property type="entry name" value="DsrEFH-like"/>
    <property type="match status" value="1"/>
</dbReference>
<proteinExistence type="predicted"/>
<protein>
    <submittedName>
        <fullName evidence="1">tRNA 2-thiouridine synthesizing protein C</fullName>
    </submittedName>
</protein>
<dbReference type="InterPro" id="IPR027396">
    <property type="entry name" value="DsrEFH-like"/>
</dbReference>
<dbReference type="EMBL" id="REFO01000011">
    <property type="protein sequence ID" value="RMA97033.1"/>
    <property type="molecule type" value="Genomic_DNA"/>
</dbReference>
<dbReference type="Proteomes" id="UP000280842">
    <property type="component" value="Unassembled WGS sequence"/>
</dbReference>
<dbReference type="InterPro" id="IPR003787">
    <property type="entry name" value="Sulphur_relay_DsrE/F-like"/>
</dbReference>
<dbReference type="AlphaFoldDB" id="A0A3M0BHZ3"/>
<dbReference type="Gene3D" id="3.40.1260.10">
    <property type="entry name" value="DsrEFH-like"/>
    <property type="match status" value="1"/>
</dbReference>
<sequence>MAKKNLTVIIRTNPFSWKAFEALRQAVGSAMEHNVNVIFIRDGVYTLTDWNPKLIGIEPFDKSISALGMMEAKIYAEEEAIRERGIKLKDWGVDINIKPKEEICELIKNSEVVLTW</sequence>
<organism evidence="1 2">
    <name type="scientific">Hydrogenothermus marinus</name>
    <dbReference type="NCBI Taxonomy" id="133270"/>
    <lineage>
        <taxon>Bacteria</taxon>
        <taxon>Pseudomonadati</taxon>
        <taxon>Aquificota</taxon>
        <taxon>Aquificia</taxon>
        <taxon>Aquificales</taxon>
        <taxon>Hydrogenothermaceae</taxon>
        <taxon>Hydrogenothermus</taxon>
    </lineage>
</organism>
<reference evidence="1 2" key="1">
    <citation type="submission" date="2018-10" db="EMBL/GenBank/DDBJ databases">
        <title>Genomic Encyclopedia of Archaeal and Bacterial Type Strains, Phase II (KMG-II): from individual species to whole genera.</title>
        <authorList>
            <person name="Goeker M."/>
        </authorList>
    </citation>
    <scope>NUCLEOTIDE SEQUENCE [LARGE SCALE GENOMIC DNA]</scope>
    <source>
        <strain evidence="1 2">VM1</strain>
    </source>
</reference>
<accession>A0A3M0BHZ3</accession>
<name>A0A3M0BHZ3_9AQUI</name>
<dbReference type="Pfam" id="PF02635">
    <property type="entry name" value="DsrE"/>
    <property type="match status" value="1"/>
</dbReference>
<dbReference type="OrthoDB" id="14500at2"/>
<dbReference type="RefSeq" id="WP_121922827.1">
    <property type="nucleotide sequence ID" value="NZ_REFO01000011.1"/>
</dbReference>
<evidence type="ECO:0000313" key="1">
    <source>
        <dbReference type="EMBL" id="RMA97033.1"/>
    </source>
</evidence>
<keyword evidence="2" id="KW-1185">Reference proteome</keyword>
<gene>
    <name evidence="1" type="ORF">CLV39_0686</name>
</gene>
<evidence type="ECO:0000313" key="2">
    <source>
        <dbReference type="Proteomes" id="UP000280842"/>
    </source>
</evidence>
<comment type="caution">
    <text evidence="1">The sequence shown here is derived from an EMBL/GenBank/DDBJ whole genome shotgun (WGS) entry which is preliminary data.</text>
</comment>